<evidence type="ECO:0000256" key="4">
    <source>
        <dbReference type="ARBA" id="ARBA00022989"/>
    </source>
</evidence>
<keyword evidence="9" id="KW-1185">Reference proteome</keyword>
<feature type="transmembrane region" description="Helical" evidence="7">
    <location>
        <begin position="258"/>
        <end position="280"/>
    </location>
</feature>
<dbReference type="GO" id="GO:0005886">
    <property type="term" value="C:plasma membrane"/>
    <property type="evidence" value="ECO:0007669"/>
    <property type="project" value="UniProtKB-SubCell"/>
</dbReference>
<evidence type="ECO:0000256" key="6">
    <source>
        <dbReference type="SAM" id="MobiDB-lite"/>
    </source>
</evidence>
<dbReference type="PANTHER" id="PTHR42770">
    <property type="entry name" value="AMINO ACID TRANSPORTER-RELATED"/>
    <property type="match status" value="1"/>
</dbReference>
<dbReference type="STRING" id="446462.Amir_0522"/>
<protein>
    <submittedName>
        <fullName evidence="8">Amino acid permease-associated region</fullName>
    </submittedName>
</protein>
<dbReference type="InterPro" id="IPR050367">
    <property type="entry name" value="APC_superfamily"/>
</dbReference>
<evidence type="ECO:0000256" key="2">
    <source>
        <dbReference type="ARBA" id="ARBA00022475"/>
    </source>
</evidence>
<dbReference type="AlphaFoldDB" id="C6WI38"/>
<dbReference type="PANTHER" id="PTHR42770:SF7">
    <property type="entry name" value="MEMBRANE PROTEIN"/>
    <property type="match status" value="1"/>
</dbReference>
<feature type="transmembrane region" description="Helical" evidence="7">
    <location>
        <begin position="219"/>
        <end position="237"/>
    </location>
</feature>
<feature type="transmembrane region" description="Helical" evidence="7">
    <location>
        <begin position="62"/>
        <end position="84"/>
    </location>
</feature>
<feature type="compositionally biased region" description="Basic and acidic residues" evidence="6">
    <location>
        <begin position="1"/>
        <end position="12"/>
    </location>
</feature>
<evidence type="ECO:0000256" key="7">
    <source>
        <dbReference type="SAM" id="Phobius"/>
    </source>
</evidence>
<organism evidence="8 9">
    <name type="scientific">Actinosynnema mirum (strain ATCC 29888 / DSM 43827 / JCM 3225 / NBRC 14064 / NCIMB 13271 / NRRL B-12336 / IMRU 3971 / 101)</name>
    <dbReference type="NCBI Taxonomy" id="446462"/>
    <lineage>
        <taxon>Bacteria</taxon>
        <taxon>Bacillati</taxon>
        <taxon>Actinomycetota</taxon>
        <taxon>Actinomycetes</taxon>
        <taxon>Pseudonocardiales</taxon>
        <taxon>Pseudonocardiaceae</taxon>
        <taxon>Actinosynnema</taxon>
    </lineage>
</organism>
<dbReference type="HOGENOM" id="CLU_007946_15_12_11"/>
<proteinExistence type="predicted"/>
<feature type="transmembrane region" description="Helical" evidence="7">
    <location>
        <begin position="412"/>
        <end position="431"/>
    </location>
</feature>
<dbReference type="KEGG" id="ami:Amir_0522"/>
<dbReference type="Gene3D" id="1.20.1740.10">
    <property type="entry name" value="Amino acid/polyamine transporter I"/>
    <property type="match status" value="1"/>
</dbReference>
<feature type="transmembrane region" description="Helical" evidence="7">
    <location>
        <begin position="105"/>
        <end position="128"/>
    </location>
</feature>
<feature type="compositionally biased region" description="Low complexity" evidence="6">
    <location>
        <begin position="13"/>
        <end position="22"/>
    </location>
</feature>
<reference evidence="8 9" key="1">
    <citation type="journal article" date="2009" name="Stand. Genomic Sci.">
        <title>Complete genome sequence of Actinosynnema mirum type strain (101).</title>
        <authorList>
            <person name="Land M."/>
            <person name="Lapidus A."/>
            <person name="Mayilraj S."/>
            <person name="Chen F."/>
            <person name="Copeland A."/>
            <person name="Del Rio T.G."/>
            <person name="Nolan M."/>
            <person name="Lucas S."/>
            <person name="Tice H."/>
            <person name="Cheng J.F."/>
            <person name="Chertkov O."/>
            <person name="Bruce D."/>
            <person name="Goodwin L."/>
            <person name="Pitluck S."/>
            <person name="Rohde M."/>
            <person name="Goker M."/>
            <person name="Pati A."/>
            <person name="Ivanova N."/>
            <person name="Mavromatis K."/>
            <person name="Chen A."/>
            <person name="Palaniappan K."/>
            <person name="Hauser L."/>
            <person name="Chang Y.J."/>
            <person name="Jeffries C.C."/>
            <person name="Brettin T."/>
            <person name="Detter J.C."/>
            <person name="Han C."/>
            <person name="Chain P."/>
            <person name="Tindall B.J."/>
            <person name="Bristow J."/>
            <person name="Eisen J.A."/>
            <person name="Markowitz V."/>
            <person name="Hugenholtz P."/>
            <person name="Kyrpides N.C."/>
            <person name="Klenk H.P."/>
        </authorList>
    </citation>
    <scope>NUCLEOTIDE SEQUENCE [LARGE SCALE GENOMIC DNA]</scope>
    <source>
        <strain evidence="9">ATCC 29888 / DSM 43827 / JCM 3225 / NBRC 14064 / NCIMB 13271 / NRRL B-12336 / IMRU 3971 / 101</strain>
    </source>
</reference>
<feature type="transmembrane region" description="Helical" evidence="7">
    <location>
        <begin position="437"/>
        <end position="455"/>
    </location>
</feature>
<comment type="subcellular location">
    <subcellularLocation>
        <location evidence="1">Cell membrane</location>
        <topology evidence="1">Multi-pass membrane protein</topology>
    </subcellularLocation>
</comment>
<feature type="transmembrane region" description="Helical" evidence="7">
    <location>
        <begin position="148"/>
        <end position="166"/>
    </location>
</feature>
<evidence type="ECO:0000256" key="3">
    <source>
        <dbReference type="ARBA" id="ARBA00022692"/>
    </source>
</evidence>
<dbReference type="RefSeq" id="WP_012783152.1">
    <property type="nucleotide sequence ID" value="NC_013093.1"/>
</dbReference>
<dbReference type="Proteomes" id="UP000002213">
    <property type="component" value="Chromosome"/>
</dbReference>
<keyword evidence="4 7" id="KW-1133">Transmembrane helix</keyword>
<dbReference type="eggNOG" id="COG0531">
    <property type="taxonomic scope" value="Bacteria"/>
</dbReference>
<feature type="transmembrane region" description="Helical" evidence="7">
    <location>
        <begin position="354"/>
        <end position="372"/>
    </location>
</feature>
<feature type="region of interest" description="Disordered" evidence="6">
    <location>
        <begin position="1"/>
        <end position="22"/>
    </location>
</feature>
<dbReference type="Pfam" id="PF13520">
    <property type="entry name" value="AA_permease_2"/>
    <property type="match status" value="1"/>
</dbReference>
<dbReference type="OrthoDB" id="4568421at2"/>
<keyword evidence="5 7" id="KW-0472">Membrane</keyword>
<dbReference type="PIRSF" id="PIRSF006060">
    <property type="entry name" value="AA_transporter"/>
    <property type="match status" value="1"/>
</dbReference>
<evidence type="ECO:0000313" key="8">
    <source>
        <dbReference type="EMBL" id="ACU34489.1"/>
    </source>
</evidence>
<evidence type="ECO:0000256" key="5">
    <source>
        <dbReference type="ARBA" id="ARBA00023136"/>
    </source>
</evidence>
<feature type="transmembrane region" description="Helical" evidence="7">
    <location>
        <begin position="378"/>
        <end position="400"/>
    </location>
</feature>
<dbReference type="InterPro" id="IPR002293">
    <property type="entry name" value="AA/rel_permease1"/>
</dbReference>
<evidence type="ECO:0000256" key="1">
    <source>
        <dbReference type="ARBA" id="ARBA00004651"/>
    </source>
</evidence>
<gene>
    <name evidence="8" type="ordered locus">Amir_0522</name>
</gene>
<dbReference type="GO" id="GO:0022857">
    <property type="term" value="F:transmembrane transporter activity"/>
    <property type="evidence" value="ECO:0007669"/>
    <property type="project" value="InterPro"/>
</dbReference>
<evidence type="ECO:0000313" key="9">
    <source>
        <dbReference type="Proteomes" id="UP000002213"/>
    </source>
</evidence>
<feature type="transmembrane region" description="Helical" evidence="7">
    <location>
        <begin position="178"/>
        <end position="199"/>
    </location>
</feature>
<keyword evidence="2" id="KW-1003">Cell membrane</keyword>
<accession>C6WI38</accession>
<keyword evidence="3 7" id="KW-0812">Transmembrane</keyword>
<dbReference type="EMBL" id="CP001630">
    <property type="protein sequence ID" value="ACU34489.1"/>
    <property type="molecule type" value="Genomic_DNA"/>
</dbReference>
<sequence>MGESAGKTERPAQPEQPAQPAQPELNRAIGPKLLLFFVVGDILGTGVYALTGNVAGKIGGALWLPFLIAFAVAFLTAFSYLELVGKYPKAAGAALYAHRAFGVQFLTFMVAFAVMSSGITSAASAALAFGRTYLQSVLREFSSDSVTVSASLVAVLFILGLAVVNLRGVSESVKANVVLTCIEVSGLLIIIVIGALAVASGDGDPSRLVQIDPAPGQSALIAITSATSLAFFAMVGFEDSVNMAEECRDPVRIFPRAVLWGMGIAALIYVLVAVTSSLLIPADELAASGSNALLKVVQVGAPSFPLWVFSLIGLFAVINSALINMLMASRLVYGMAGERIIPRFFGVVHPTRRTPWVSVLFTTGVAIALVLTTDIAKLGGTTALLLLVVFAIVNVAVLVLRKDRADHEHFRAPTIVPVLGALTCAYLASPLSGRPSADYLVALYLLLAGLVLWLINRVTHGVVEVDPAKLGK</sequence>
<name>C6WI38_ACTMD</name>
<feature type="transmembrane region" description="Helical" evidence="7">
    <location>
        <begin position="306"/>
        <end position="333"/>
    </location>
</feature>
<feature type="transmembrane region" description="Helical" evidence="7">
    <location>
        <begin position="33"/>
        <end position="50"/>
    </location>
</feature>